<feature type="compositionally biased region" description="Acidic residues" evidence="7">
    <location>
        <begin position="1588"/>
        <end position="1598"/>
    </location>
</feature>
<proteinExistence type="predicted"/>
<dbReference type="InterPro" id="IPR016024">
    <property type="entry name" value="ARM-type_fold"/>
</dbReference>
<evidence type="ECO:0000256" key="7">
    <source>
        <dbReference type="SAM" id="MobiDB-lite"/>
    </source>
</evidence>
<dbReference type="HOGENOM" id="CLU_000862_0_0_1"/>
<comment type="pathway">
    <text evidence="2">Protein modification; protein ubiquitination.</text>
</comment>
<evidence type="ECO:0000259" key="8">
    <source>
        <dbReference type="PROSITE" id="PS50237"/>
    </source>
</evidence>
<dbReference type="GO" id="GO:0016567">
    <property type="term" value="P:protein ubiquitination"/>
    <property type="evidence" value="ECO:0007669"/>
    <property type="project" value="TreeGrafter"/>
</dbReference>
<dbReference type="OrthoDB" id="8068875at2759"/>
<feature type="region of interest" description="Disordered" evidence="7">
    <location>
        <begin position="1563"/>
        <end position="1619"/>
    </location>
</feature>
<comment type="catalytic activity">
    <reaction evidence="1">
        <text>S-ubiquitinyl-[E2 ubiquitin-conjugating enzyme]-L-cysteine + [acceptor protein]-L-lysine = [E2 ubiquitin-conjugating enzyme]-L-cysteine + N(6)-ubiquitinyl-[acceptor protein]-L-lysine.</text>
        <dbReference type="EC" id="2.3.2.26"/>
    </reaction>
</comment>
<dbReference type="CDD" id="cd00078">
    <property type="entry name" value="HECTc"/>
    <property type="match status" value="1"/>
</dbReference>
<dbReference type="Proteomes" id="UP000002313">
    <property type="component" value="Chromosome X"/>
</dbReference>
<dbReference type="KEGG" id="ein:Eint_101330"/>
<name>E0S9S3_ENCIT</name>
<dbReference type="VEuPathDB" id="MicrosporidiaDB:Eint_101330"/>
<dbReference type="PANTHER" id="PTHR11254:SF440">
    <property type="entry name" value="E3 UBIQUITIN-PROTEIN LIGASE NEDD-4"/>
    <property type="match status" value="1"/>
</dbReference>
<dbReference type="Gene3D" id="3.90.1750.10">
    <property type="entry name" value="Hect, E3 ligase catalytic domains"/>
    <property type="match status" value="1"/>
</dbReference>
<dbReference type="SMART" id="SM00119">
    <property type="entry name" value="HECTc"/>
    <property type="match status" value="1"/>
</dbReference>
<feature type="region of interest" description="Disordered" evidence="7">
    <location>
        <begin position="1537"/>
        <end position="1556"/>
    </location>
</feature>
<dbReference type="InterPro" id="IPR050409">
    <property type="entry name" value="E3_ubiq-protein_ligase"/>
</dbReference>
<keyword evidence="4" id="KW-0808">Transferase</keyword>
<dbReference type="PROSITE" id="PS50237">
    <property type="entry name" value="HECT"/>
    <property type="match status" value="1"/>
</dbReference>
<dbReference type="SUPFAM" id="SSF56204">
    <property type="entry name" value="Hect, E3 ligase catalytic domain"/>
    <property type="match status" value="1"/>
</dbReference>
<dbReference type="PANTHER" id="PTHR11254">
    <property type="entry name" value="HECT DOMAIN UBIQUITIN-PROTEIN LIGASE"/>
    <property type="match status" value="1"/>
</dbReference>
<reference evidence="9 10" key="1">
    <citation type="journal article" date="2010" name="Nat. Commun.">
        <title>The complete sequence of the smallest known nuclear genome from the microsporidian Encephalitozoon intestinalis.</title>
        <authorList>
            <person name="Corradi N."/>
            <person name="Pombert J.-F."/>
            <person name="Farinelli L."/>
            <person name="Didier E.S."/>
            <person name="Keeling P.J."/>
        </authorList>
    </citation>
    <scope>NUCLEOTIDE SEQUENCE [LARGE SCALE GENOMIC DNA]</scope>
    <source>
        <strain evidence="9 10">ATCC 50506</strain>
    </source>
</reference>
<dbReference type="EMBL" id="CP001951">
    <property type="protein sequence ID" value="ADM12458.1"/>
    <property type="molecule type" value="Genomic_DNA"/>
</dbReference>
<evidence type="ECO:0000313" key="10">
    <source>
        <dbReference type="Proteomes" id="UP000002313"/>
    </source>
</evidence>
<dbReference type="RefSeq" id="XP_003073818.1">
    <property type="nucleotide sequence ID" value="XM_003073772.1"/>
</dbReference>
<dbReference type="FunFam" id="3.30.2160.10:FF:000001">
    <property type="entry name" value="E3 ubiquitin-protein ligase NEDD4-like"/>
    <property type="match status" value="1"/>
</dbReference>
<keyword evidence="10" id="KW-1185">Reference proteome</keyword>
<protein>
    <recommendedName>
        <fullName evidence="3">HECT-type E3 ubiquitin transferase</fullName>
        <ecNumber evidence="3">2.3.2.26</ecNumber>
    </recommendedName>
</protein>
<feature type="domain" description="HECT" evidence="8">
    <location>
        <begin position="2077"/>
        <end position="2413"/>
    </location>
</feature>
<evidence type="ECO:0000256" key="1">
    <source>
        <dbReference type="ARBA" id="ARBA00000885"/>
    </source>
</evidence>
<dbReference type="EC" id="2.3.2.26" evidence="3"/>
<evidence type="ECO:0000256" key="6">
    <source>
        <dbReference type="PROSITE-ProRule" id="PRU00104"/>
    </source>
</evidence>
<dbReference type="Pfam" id="PF00632">
    <property type="entry name" value="HECT"/>
    <property type="match status" value="1"/>
</dbReference>
<feature type="compositionally biased region" description="Acidic residues" evidence="7">
    <location>
        <begin position="1566"/>
        <end position="1577"/>
    </location>
</feature>
<dbReference type="GeneID" id="9699524"/>
<keyword evidence="5 6" id="KW-0833">Ubl conjugation pathway</keyword>
<dbReference type="FunFam" id="3.30.2410.10:FF:000009">
    <property type="entry name" value="Probable E3 ubiquitin-protein ligase HECTD2"/>
    <property type="match status" value="1"/>
</dbReference>
<evidence type="ECO:0000256" key="4">
    <source>
        <dbReference type="ARBA" id="ARBA00022679"/>
    </source>
</evidence>
<gene>
    <name evidence="9" type="ORF">Eint_101330</name>
</gene>
<feature type="active site" description="Glycyl thioester intermediate" evidence="6">
    <location>
        <position position="2380"/>
    </location>
</feature>
<dbReference type="GO" id="GO:0006511">
    <property type="term" value="P:ubiquitin-dependent protein catabolic process"/>
    <property type="evidence" value="ECO:0007669"/>
    <property type="project" value="TreeGrafter"/>
</dbReference>
<dbReference type="Gene3D" id="3.30.2160.10">
    <property type="entry name" value="Hect, E3 ligase catalytic domain"/>
    <property type="match status" value="1"/>
</dbReference>
<dbReference type="GO" id="GO:0005737">
    <property type="term" value="C:cytoplasm"/>
    <property type="evidence" value="ECO:0007669"/>
    <property type="project" value="TreeGrafter"/>
</dbReference>
<evidence type="ECO:0000256" key="2">
    <source>
        <dbReference type="ARBA" id="ARBA00004906"/>
    </source>
</evidence>
<dbReference type="GO" id="GO:0016874">
    <property type="term" value="F:ligase activity"/>
    <property type="evidence" value="ECO:0007669"/>
    <property type="project" value="UniProtKB-KW"/>
</dbReference>
<dbReference type="InterPro" id="IPR000569">
    <property type="entry name" value="HECT_dom"/>
</dbReference>
<sequence>MEERFEWRWMGSPLEEKLHEYIRSMVEEEDLDCLAKKITAYFDIWPFKEFSLRCWRILSDKLIDIISSLEKKYFSEGIQMFKMSEEDKSLLIGIFKLFQRIFGYSRQRHPLDVSTQVMKFIYAMDLDVVIEAHKMLVFCLNYSIGLDEFSDDHDILFKCLGINSELNGEKILSLSEKAFVSIPKDLEGEDVFWTLKKNVDEYGRGNLVFELRQRINNENRDGLNVLKVLGTCIFLILAKGEGAFDEIVEKIDFGEIWRFAGEELSENMEFAIMNLLDILIYDEFDFGRISRILELSNTKGFFYKRFVNGFDEWTFERHMVFLIYNTLVGSQKTKYLKMNVLMEVLPKFHECSPDVRYHFLRTVRMHCKETNSRGTAEFISRNGVGILTEYLRHAEKYDVNENVNLKYSLKILSEIYMDERNRGVVGNFEDSPFLDVIVATIQKLCLFDSRIVSVCIGILSSFMFEEPLNLPIFMERGVNVVLKTQLSVEHTLEYVSAFVSYIDAFSLNLSFQKEISHGEYLFKLLVLCREEEFLGSMSNTNKMVSLLNVLIMHHPIFKEDILKFYRFEIGYLKNLFSEESSSLLVEKEYCIEIFNNFFSLVEKMEVYPEEKDADGFFNNVFDLVTNPAYSCNMQNFFKGSFGEVYRTIYRESRTSLDKPFEQLISDTMKIIELSRMSEEQDTRDWKKAMKMEQWCGAEADELIFSYESQISLACILCEDFMELIDNGVKTRLFKAMADLYLMLIRFSGAFISISNFEEHRFLSTYRSIRLKLEESTTKESIRLHLLQSVYLCNLFLLQRMYLLEIKDSFDKTLELVERLVEVMALEGDDSITLGLRAIERLSKNFGKEHYEAISREWFIKSLLKPHSRSDRLIAVINFLSSQLSSKINSDPKLRSMLLEYLEEIDISVSSDLRKVELSNMVIEAIGRIFGDGGSLSDDEMEMIFRIYERFYISPLCSRLMIKRMIRLPRFTMRLVRIKAFPTFQYFLMKDEKVYEHACFIVNRFFEYSDEFIEMASNVLLFGTVGRCPHRIDIKEIGKKISGLVMSEVSSPKVLFFLIMYFRLLHRLGMPRHCGFDLGKLISRVKTCDEMTLMRILISYIITPDIDSILERSGIPSRRIRSKDREFLKSHDFLIYRDYDLFVEKCLKKSGLGPIDGICFKHGCNRTFSLKGEEISVSDKEIDCSKTFIRKLVLLLDTQEYFGMVIQLLCEMMFNHPSLLHDICRYQVLDIVYERCIRKMDVSSKHKVTGELHWGIMLFVIGLYSEVLLSKSSTGSEKKSETEQENTRKSLPSVSDFLLEKIKDGSNEDFLNVSFILVRSLTPLFILRHEDEEDTTMERFREISIFMGSVGIFEKIIKRIIAVDESDPKYITCIQCSLDYLGRVFRHCYGDILQDLDDYGDDESREIEYYSLVSEDHGFEESIFDSDESYFFDDPPFHEIEEERAMESDEAESSSQSENTVFIKSIENDHEMPTEMYLISSEYYNISAESRTEIEALMCRKLYVDLIDSSTSCYTWMVNNFQKSIVCELREPSVHCKEPERSLNEDDKDEGYVTDGEEKMIWNFEPTNDEDNLEDTNEALDTSNPPDREEIEEENEDVGSSESDVGSQNGEIPTLDPDNLNRMEEDELNEVLKAYFDERRSLSLTYIPLHTGFYERLSSRVRPMFEEMERVYRESFFYDIRTESTKESDEEIMETKENLLEMDLSTFEEFIKKSIVEKDFPFAKSWKLVDALSKDTKMKSVVFKVSNSMISSISSSQEGDLNNYDAVKFRRTLCFLLSIVKSSIRYYGYFRENPEIVRKVFILLGKVKLTNDLLRLVTDFSVIFRKDKDFVFGQDIDLENILGCFGRMVDSECFNLLEEFMENTADHFGPRFLDIILVEIKQQFSILSKDIGKEFPSDAFLESQKIFLRLWKMMTKVIGRSNLCSEERDIALLSLMLNPLWNVFFENQKNKESIEDLINVSDIYEAFFVVGKVFENRFGETENTGCAEMCNKFQTFYKKIIELRAKQINLLADERPEKLFRNFNSLISHSILTFSNKKKYLSRMLSVEGVDKSSSFYRVYVDRNDVLRSSYFQVMAKSPEEFRTRRLEIKLTGEEGLDYGGLTREWLVLLSKDFLDPNFALFEFSTEDKTVAVPCKNSYVNPEHLSYFKFVGRIMAKVIMDGNFINLYLPKFIYKHILGKSCDLQDLESADPEFHKSLVWIRDNSVGKSLGLTFSFDDVSFGVHRTVELVKGGANIFVDDSNKEEYIKLATQYRLFDGVELQLSALKSGLFEILGNRALEMFDENELELLICGIPDIDIDDWKSNTLYYGYTESSKTVIWFWKAVKSFDSVNRARLLQFVTGTSTLPFEGFSHLQGNNEIQKFSIHKISDRTDSLPTAHTCFNQLVLPEYSSYESLLKYLMLAINECSTGFGFI</sequence>
<evidence type="ECO:0000313" key="9">
    <source>
        <dbReference type="EMBL" id="ADM12458.1"/>
    </source>
</evidence>
<evidence type="ECO:0000256" key="5">
    <source>
        <dbReference type="ARBA" id="ARBA00022786"/>
    </source>
</evidence>
<organism evidence="9 10">
    <name type="scientific">Encephalitozoon intestinalis (strain ATCC 50506)</name>
    <name type="common">Microsporidian parasite</name>
    <name type="synonym">Septata intestinalis</name>
    <dbReference type="NCBI Taxonomy" id="876142"/>
    <lineage>
        <taxon>Eukaryota</taxon>
        <taxon>Fungi</taxon>
        <taxon>Fungi incertae sedis</taxon>
        <taxon>Microsporidia</taxon>
        <taxon>Unikaryonidae</taxon>
        <taxon>Encephalitozoon</taxon>
    </lineage>
</organism>
<evidence type="ECO:0000256" key="3">
    <source>
        <dbReference type="ARBA" id="ARBA00012485"/>
    </source>
</evidence>
<dbReference type="Gene3D" id="3.30.2410.10">
    <property type="entry name" value="Hect, E3 ligase catalytic domain"/>
    <property type="match status" value="1"/>
</dbReference>
<dbReference type="SUPFAM" id="SSF48371">
    <property type="entry name" value="ARM repeat"/>
    <property type="match status" value="1"/>
</dbReference>
<reference evidence="9 10" key="2">
    <citation type="journal article" date="2012" name="Proc. Natl. Acad. Sci. U.S.A.">
        <title>Gain and loss of multiple functionally related, horizontally transferred genes in the reduced genomes of two microsporidian parasites.</title>
        <authorList>
            <person name="Pombert J.-F."/>
            <person name="Selman M."/>
            <person name="Burki F."/>
            <person name="Bardell F.T."/>
            <person name="Farinelli L."/>
            <person name="Solter L.F."/>
            <person name="Whitman D.W."/>
            <person name="Weiss L.M."/>
            <person name="Corradi N."/>
            <person name="Keeling P.J."/>
        </authorList>
    </citation>
    <scope>NUCLEOTIDE SEQUENCE [LARGE SCALE GENOMIC DNA]</scope>
    <source>
        <strain evidence="9 10">ATCC 50506</strain>
    </source>
</reference>
<dbReference type="FunFam" id="3.90.1750.10:FF:000079">
    <property type="entry name" value="E3 ubiquitin-protein ligase"/>
    <property type="match status" value="1"/>
</dbReference>
<accession>E0S9S3</accession>
<keyword evidence="9" id="KW-0436">Ligase</keyword>
<dbReference type="InterPro" id="IPR035983">
    <property type="entry name" value="Hect_E3_ubiquitin_ligase"/>
</dbReference>
<dbReference type="GO" id="GO:0061630">
    <property type="term" value="F:ubiquitin protein ligase activity"/>
    <property type="evidence" value="ECO:0007669"/>
    <property type="project" value="UniProtKB-EC"/>
</dbReference>